<protein>
    <recommendedName>
        <fullName evidence="18">Cytochrome c oxidase subunit 2</fullName>
        <ecNumber evidence="18">7.1.1.9</ecNumber>
    </recommendedName>
</protein>
<feature type="domain" description="Cytochrome oxidase subunit II transmembrane region profile" evidence="22">
    <location>
        <begin position="18"/>
        <end position="113"/>
    </location>
</feature>
<comment type="similarity">
    <text evidence="2 17">Belongs to the cytochrome c oxidase subunit 2 family.</text>
</comment>
<evidence type="ECO:0000256" key="13">
    <source>
        <dbReference type="ARBA" id="ARBA00023136"/>
    </source>
</evidence>
<comment type="function">
    <text evidence="14 18">Subunits I and II form the functional core of the enzyme complex. Electrons originating in cytochrome c are transferred via heme a and Cu(A) to the binuclear center formed by heme a3 and Cu(B).</text>
</comment>
<evidence type="ECO:0000256" key="6">
    <source>
        <dbReference type="ARBA" id="ARBA00022692"/>
    </source>
</evidence>
<keyword evidence="7 16" id="KW-0479">Metal-binding</keyword>
<dbReference type="InterPro" id="IPR001505">
    <property type="entry name" value="Copper_CuA"/>
</dbReference>
<feature type="domain" description="Cytochrome oxidase subunit II copper A binding" evidence="21">
    <location>
        <begin position="114"/>
        <end position="251"/>
    </location>
</feature>
<dbReference type="Gene3D" id="2.60.40.420">
    <property type="entry name" value="Cupredoxins - blue copper proteins"/>
    <property type="match status" value="1"/>
</dbReference>
<dbReference type="SUPFAM" id="SSF49503">
    <property type="entry name" value="Cupredoxins"/>
    <property type="match status" value="1"/>
</dbReference>
<feature type="domain" description="Cytochrome c" evidence="23">
    <location>
        <begin position="429"/>
        <end position="509"/>
    </location>
</feature>
<evidence type="ECO:0000256" key="9">
    <source>
        <dbReference type="ARBA" id="ARBA00022982"/>
    </source>
</evidence>
<feature type="chain" id="PRO_5041458595" description="Cytochrome c oxidase subunit 2" evidence="20">
    <location>
        <begin position="20"/>
        <end position="529"/>
    </location>
</feature>
<evidence type="ECO:0000256" key="20">
    <source>
        <dbReference type="SAM" id="SignalP"/>
    </source>
</evidence>
<feature type="transmembrane region" description="Helical" evidence="19">
    <location>
        <begin position="43"/>
        <end position="64"/>
    </location>
</feature>
<evidence type="ECO:0000256" key="15">
    <source>
        <dbReference type="ARBA" id="ARBA00047816"/>
    </source>
</evidence>
<keyword evidence="11 16" id="KW-0408">Iron</keyword>
<feature type="signal peptide" evidence="20">
    <location>
        <begin position="1"/>
        <end position="19"/>
    </location>
</feature>
<reference evidence="24" key="2">
    <citation type="submission" date="2023-01" db="EMBL/GenBank/DDBJ databases">
        <title>Draft genome sequence of Paraferrimonas sedimenticola strain NBRC 101628.</title>
        <authorList>
            <person name="Sun Q."/>
            <person name="Mori K."/>
        </authorList>
    </citation>
    <scope>NUCLEOTIDE SEQUENCE</scope>
    <source>
        <strain evidence="24">NBRC 101628</strain>
    </source>
</reference>
<dbReference type="SUPFAM" id="SSF81464">
    <property type="entry name" value="Cytochrome c oxidase subunit II-like, transmembrane region"/>
    <property type="match status" value="1"/>
</dbReference>
<evidence type="ECO:0000256" key="5">
    <source>
        <dbReference type="ARBA" id="ARBA00022660"/>
    </source>
</evidence>
<evidence type="ECO:0000256" key="4">
    <source>
        <dbReference type="ARBA" id="ARBA00022617"/>
    </source>
</evidence>
<keyword evidence="13 19" id="KW-0472">Membrane</keyword>
<dbReference type="GO" id="GO:0020037">
    <property type="term" value="F:heme binding"/>
    <property type="evidence" value="ECO:0007669"/>
    <property type="project" value="InterPro"/>
</dbReference>
<comment type="catalytic activity">
    <reaction evidence="15 18">
        <text>4 Fe(II)-[cytochrome c] + O2 + 8 H(+)(in) = 4 Fe(III)-[cytochrome c] + 2 H2O + 4 H(+)(out)</text>
        <dbReference type="Rhea" id="RHEA:11436"/>
        <dbReference type="Rhea" id="RHEA-COMP:10350"/>
        <dbReference type="Rhea" id="RHEA-COMP:14399"/>
        <dbReference type="ChEBI" id="CHEBI:15377"/>
        <dbReference type="ChEBI" id="CHEBI:15378"/>
        <dbReference type="ChEBI" id="CHEBI:15379"/>
        <dbReference type="ChEBI" id="CHEBI:29033"/>
        <dbReference type="ChEBI" id="CHEBI:29034"/>
        <dbReference type="EC" id="7.1.1.9"/>
    </reaction>
</comment>
<gene>
    <name evidence="24" type="primary">coxB</name>
    <name evidence="24" type="ORF">GCM10007895_12650</name>
</gene>
<feature type="domain" description="Cytochrome c" evidence="23">
    <location>
        <begin position="275"/>
        <end position="355"/>
    </location>
</feature>
<dbReference type="PROSITE" id="PS51007">
    <property type="entry name" value="CYTC"/>
    <property type="match status" value="2"/>
</dbReference>
<evidence type="ECO:0000256" key="18">
    <source>
        <dbReference type="RuleBase" id="RU004024"/>
    </source>
</evidence>
<dbReference type="Gene3D" id="1.10.287.90">
    <property type="match status" value="1"/>
</dbReference>
<dbReference type="PROSITE" id="PS00078">
    <property type="entry name" value="COX2"/>
    <property type="match status" value="1"/>
</dbReference>
<evidence type="ECO:0000259" key="21">
    <source>
        <dbReference type="PROSITE" id="PS50857"/>
    </source>
</evidence>
<keyword evidence="25" id="KW-1185">Reference proteome</keyword>
<dbReference type="Pfam" id="PF02790">
    <property type="entry name" value="COX2_TM"/>
    <property type="match status" value="1"/>
</dbReference>
<keyword evidence="20" id="KW-0732">Signal</keyword>
<dbReference type="InterPro" id="IPR009056">
    <property type="entry name" value="Cyt_c-like_dom"/>
</dbReference>
<dbReference type="Pfam" id="PF00116">
    <property type="entry name" value="COX2"/>
    <property type="match status" value="1"/>
</dbReference>
<dbReference type="GO" id="GO:0016491">
    <property type="term" value="F:oxidoreductase activity"/>
    <property type="evidence" value="ECO:0007669"/>
    <property type="project" value="InterPro"/>
</dbReference>
<evidence type="ECO:0000256" key="14">
    <source>
        <dbReference type="ARBA" id="ARBA00024688"/>
    </source>
</evidence>
<evidence type="ECO:0000259" key="22">
    <source>
        <dbReference type="PROSITE" id="PS50999"/>
    </source>
</evidence>
<dbReference type="Gene3D" id="1.10.760.10">
    <property type="entry name" value="Cytochrome c-like domain"/>
    <property type="match status" value="2"/>
</dbReference>
<dbReference type="NCBIfam" id="TIGR02866">
    <property type="entry name" value="CoxB"/>
    <property type="match status" value="1"/>
</dbReference>
<dbReference type="InterPro" id="IPR014222">
    <property type="entry name" value="Cyt_c_oxidase_su2"/>
</dbReference>
<evidence type="ECO:0000256" key="16">
    <source>
        <dbReference type="PROSITE-ProRule" id="PRU00433"/>
    </source>
</evidence>
<keyword evidence="5 17" id="KW-0679">Respiratory chain</keyword>
<keyword evidence="3 17" id="KW-0813">Transport</keyword>
<dbReference type="PROSITE" id="PS50857">
    <property type="entry name" value="COX2_CUA"/>
    <property type="match status" value="1"/>
</dbReference>
<keyword evidence="12 18" id="KW-0186">Copper</keyword>
<dbReference type="PROSITE" id="PS50999">
    <property type="entry name" value="COX2_TM"/>
    <property type="match status" value="1"/>
</dbReference>
<keyword evidence="8" id="KW-1278">Translocase</keyword>
<evidence type="ECO:0000256" key="17">
    <source>
        <dbReference type="RuleBase" id="RU000456"/>
    </source>
</evidence>
<dbReference type="InterPro" id="IPR002429">
    <property type="entry name" value="CcO_II-like_C"/>
</dbReference>
<evidence type="ECO:0000259" key="23">
    <source>
        <dbReference type="PROSITE" id="PS51007"/>
    </source>
</evidence>
<sequence length="529" mass="56450">MTRILCWLAALLCVPSTMAAESPLNLTPGATEISQQVYDLHMTIFYICCAIGVIVFGAMFYSMWAHRKSKGAVAAKFHESTKVEVIWTIVPFLILVGMAIPATKTLIAMEDPSNSDITIQVTGSQWKWHYKYFDQDIEFFSLLATTQEQIKGAEAKGEHYLLEVDKPLVIPTGKKVRFLMTSDDVIHSWWVPAFAVKKDANPGFINEAWTVVDDPGVYRGQCAELCGKDHGYMPIVVHAVSQDDFDVWVGEQQQAAAAAEAEAQAALTQSLSMEESMALGEQVYIARCAACHQPNGAGLQGVFPSLLKSPYILGDISNHIDIVVNGQEGTAMQAFAGQISAKEIAAVVTYERNAWGNDTGDLIQASDVATFSGGGSAPAQAVEAATEAVEQAADAVVDASEAAVATAGAAVAEATEQAQEALEDMTMEALMAKGEQVYMSQCVACHQPNGQGMPPAFPSLVGSPLIKGDIKDHIDIVLNGKAGTGMMAFGAMLSDTDAAAVVTYERNAWGNDSGELVQPAEIQAIKAGQ</sequence>
<proteinExistence type="inferred from homology"/>
<dbReference type="InterPro" id="IPR036257">
    <property type="entry name" value="Cyt_c_oxidase_su2_TM_sf"/>
</dbReference>
<dbReference type="GO" id="GO:0005507">
    <property type="term" value="F:copper ion binding"/>
    <property type="evidence" value="ECO:0007669"/>
    <property type="project" value="InterPro"/>
</dbReference>
<keyword evidence="4 16" id="KW-0349">Heme</keyword>
<organism evidence="24 25">
    <name type="scientific">Paraferrimonas sedimenticola</name>
    <dbReference type="NCBI Taxonomy" id="375674"/>
    <lineage>
        <taxon>Bacteria</taxon>
        <taxon>Pseudomonadati</taxon>
        <taxon>Pseudomonadota</taxon>
        <taxon>Gammaproteobacteria</taxon>
        <taxon>Alteromonadales</taxon>
        <taxon>Ferrimonadaceae</taxon>
        <taxon>Paraferrimonas</taxon>
    </lineage>
</organism>
<keyword evidence="6 17" id="KW-0812">Transmembrane</keyword>
<dbReference type="InterPro" id="IPR008972">
    <property type="entry name" value="Cupredoxin"/>
</dbReference>
<evidence type="ECO:0000256" key="3">
    <source>
        <dbReference type="ARBA" id="ARBA00022448"/>
    </source>
</evidence>
<comment type="caution">
    <text evidence="24">The sequence shown here is derived from an EMBL/GenBank/DDBJ whole genome shotgun (WGS) entry which is preliminary data.</text>
</comment>
<dbReference type="Pfam" id="PF13442">
    <property type="entry name" value="Cytochrome_CBB3"/>
    <property type="match status" value="2"/>
</dbReference>
<dbReference type="EC" id="7.1.1.9" evidence="18"/>
<dbReference type="EMBL" id="BSNC01000003">
    <property type="protein sequence ID" value="GLP95959.1"/>
    <property type="molecule type" value="Genomic_DNA"/>
</dbReference>
<dbReference type="InterPro" id="IPR045187">
    <property type="entry name" value="CcO_II"/>
</dbReference>
<dbReference type="GO" id="GO:0004129">
    <property type="term" value="F:cytochrome-c oxidase activity"/>
    <property type="evidence" value="ECO:0007669"/>
    <property type="project" value="UniProtKB-EC"/>
</dbReference>
<evidence type="ECO:0000256" key="7">
    <source>
        <dbReference type="ARBA" id="ARBA00022723"/>
    </source>
</evidence>
<evidence type="ECO:0000256" key="19">
    <source>
        <dbReference type="SAM" id="Phobius"/>
    </source>
</evidence>
<name>A0AA37RVG3_9GAMM</name>
<evidence type="ECO:0000256" key="8">
    <source>
        <dbReference type="ARBA" id="ARBA00022967"/>
    </source>
</evidence>
<keyword evidence="9 17" id="KW-0249">Electron transport</keyword>
<feature type="transmembrane region" description="Helical" evidence="19">
    <location>
        <begin position="85"/>
        <end position="103"/>
    </location>
</feature>
<dbReference type="GO" id="GO:0005886">
    <property type="term" value="C:plasma membrane"/>
    <property type="evidence" value="ECO:0007669"/>
    <property type="project" value="UniProtKB-SubCell"/>
</dbReference>
<dbReference type="InterPro" id="IPR036909">
    <property type="entry name" value="Cyt_c-like_dom_sf"/>
</dbReference>
<evidence type="ECO:0000256" key="2">
    <source>
        <dbReference type="ARBA" id="ARBA00007866"/>
    </source>
</evidence>
<dbReference type="PANTHER" id="PTHR22888">
    <property type="entry name" value="CYTOCHROME C OXIDASE, SUBUNIT II"/>
    <property type="match status" value="1"/>
</dbReference>
<dbReference type="PRINTS" id="PR01166">
    <property type="entry name" value="CYCOXIDASEII"/>
</dbReference>
<dbReference type="GO" id="GO:0042773">
    <property type="term" value="P:ATP synthesis coupled electron transport"/>
    <property type="evidence" value="ECO:0007669"/>
    <property type="project" value="TreeGrafter"/>
</dbReference>
<dbReference type="SUPFAM" id="SSF46626">
    <property type="entry name" value="Cytochrome c"/>
    <property type="match status" value="2"/>
</dbReference>
<keyword evidence="10 19" id="KW-1133">Transmembrane helix</keyword>
<dbReference type="InterPro" id="IPR011759">
    <property type="entry name" value="Cyt_c_oxidase_su2_TM_dom"/>
</dbReference>
<evidence type="ECO:0000313" key="25">
    <source>
        <dbReference type="Proteomes" id="UP001161422"/>
    </source>
</evidence>
<reference evidence="24" key="1">
    <citation type="journal article" date="2014" name="Int. J. Syst. Evol. Microbiol.">
        <title>Complete genome sequence of Corynebacterium casei LMG S-19264T (=DSM 44701T), isolated from a smear-ripened cheese.</title>
        <authorList>
            <consortium name="US DOE Joint Genome Institute (JGI-PGF)"/>
            <person name="Walter F."/>
            <person name="Albersmeier A."/>
            <person name="Kalinowski J."/>
            <person name="Ruckert C."/>
        </authorList>
    </citation>
    <scope>NUCLEOTIDE SEQUENCE</scope>
    <source>
        <strain evidence="24">NBRC 101628</strain>
    </source>
</reference>
<evidence type="ECO:0000256" key="12">
    <source>
        <dbReference type="ARBA" id="ARBA00023008"/>
    </source>
</evidence>
<dbReference type="Proteomes" id="UP001161422">
    <property type="component" value="Unassembled WGS sequence"/>
</dbReference>
<accession>A0AA37RVG3</accession>
<dbReference type="PANTHER" id="PTHR22888:SF9">
    <property type="entry name" value="CYTOCHROME C OXIDASE SUBUNIT 2"/>
    <property type="match status" value="1"/>
</dbReference>
<evidence type="ECO:0000256" key="1">
    <source>
        <dbReference type="ARBA" id="ARBA00004141"/>
    </source>
</evidence>
<dbReference type="RefSeq" id="WP_425439855.1">
    <property type="nucleotide sequence ID" value="NZ_BSNC01000003.1"/>
</dbReference>
<dbReference type="AlphaFoldDB" id="A0AA37RVG3"/>
<evidence type="ECO:0000256" key="10">
    <source>
        <dbReference type="ARBA" id="ARBA00022989"/>
    </source>
</evidence>
<evidence type="ECO:0000313" key="24">
    <source>
        <dbReference type="EMBL" id="GLP95959.1"/>
    </source>
</evidence>
<evidence type="ECO:0000256" key="11">
    <source>
        <dbReference type="ARBA" id="ARBA00023004"/>
    </source>
</evidence>
<comment type="cofactor">
    <cofactor evidence="18">
        <name>Cu cation</name>
        <dbReference type="ChEBI" id="CHEBI:23378"/>
    </cofactor>
    <text evidence="18">Binds a copper A center.</text>
</comment>
<comment type="subcellular location">
    <subcellularLocation>
        <location evidence="17">Cell membrane</location>
        <topology evidence="17">Multi-pass membrane protein</topology>
    </subcellularLocation>
    <subcellularLocation>
        <location evidence="1">Membrane</location>
        <topology evidence="1">Multi-pass membrane protein</topology>
    </subcellularLocation>
</comment>